<keyword evidence="4" id="KW-1185">Reference proteome</keyword>
<dbReference type="PANTHER" id="PTHR11527">
    <property type="entry name" value="HEAT-SHOCK PROTEIN 20 FAMILY MEMBER"/>
    <property type="match status" value="1"/>
</dbReference>
<sequence>MLHSLLQDDTFDPDLLQAPSNGLHIGWKETPKAHIFEIELPGLTKEDIKGEIKWHRKERMKLPGGFSKEFRLPNDAKVDEIKASMRDGLLTVLVPKHHHHGQNEHDNNNKDSNTKHNEHYAVTITGPAGDSSEVDVNEDHHRPKGRLGHFVCCKA</sequence>
<evidence type="ECO:0000256" key="1">
    <source>
        <dbReference type="ARBA" id="ARBA00023016"/>
    </source>
</evidence>
<reference evidence="3 4" key="1">
    <citation type="submission" date="2021-09" db="EMBL/GenBank/DDBJ databases">
        <title>Genomic insights and catalytic innovation underlie evolution of tropane alkaloids biosynthesis.</title>
        <authorList>
            <person name="Wang Y.-J."/>
            <person name="Tian T."/>
            <person name="Huang J.-P."/>
            <person name="Huang S.-X."/>
        </authorList>
    </citation>
    <scope>NUCLEOTIDE SEQUENCE [LARGE SCALE GENOMIC DNA]</scope>
    <source>
        <strain evidence="3">KIB-2018</strain>
        <tissue evidence="3">Leaf</tissue>
    </source>
</reference>
<dbReference type="SUPFAM" id="SSF49764">
    <property type="entry name" value="HSP20-like chaperones"/>
    <property type="match status" value="1"/>
</dbReference>
<protein>
    <recommendedName>
        <fullName evidence="2">SHSP domain-containing protein</fullName>
    </recommendedName>
</protein>
<organism evidence="3 4">
    <name type="scientific">Erythroxylum novogranatense</name>
    <dbReference type="NCBI Taxonomy" id="1862640"/>
    <lineage>
        <taxon>Eukaryota</taxon>
        <taxon>Viridiplantae</taxon>
        <taxon>Streptophyta</taxon>
        <taxon>Embryophyta</taxon>
        <taxon>Tracheophyta</taxon>
        <taxon>Spermatophyta</taxon>
        <taxon>Magnoliopsida</taxon>
        <taxon>eudicotyledons</taxon>
        <taxon>Gunneridae</taxon>
        <taxon>Pentapetalae</taxon>
        <taxon>rosids</taxon>
        <taxon>fabids</taxon>
        <taxon>Malpighiales</taxon>
        <taxon>Erythroxylaceae</taxon>
        <taxon>Erythroxylum</taxon>
    </lineage>
</organism>
<gene>
    <name evidence="3" type="ORF">K2173_001195</name>
</gene>
<name>A0AAV8T485_9ROSI</name>
<dbReference type="InterPro" id="IPR031107">
    <property type="entry name" value="Small_HSP"/>
</dbReference>
<dbReference type="Gene3D" id="2.60.40.790">
    <property type="match status" value="1"/>
</dbReference>
<evidence type="ECO:0000313" key="4">
    <source>
        <dbReference type="Proteomes" id="UP001159364"/>
    </source>
</evidence>
<proteinExistence type="predicted"/>
<dbReference type="EMBL" id="JAIWQS010000006">
    <property type="protein sequence ID" value="KAJ8761139.1"/>
    <property type="molecule type" value="Genomic_DNA"/>
</dbReference>
<comment type="caution">
    <text evidence="3">The sequence shown here is derived from an EMBL/GenBank/DDBJ whole genome shotgun (WGS) entry which is preliminary data.</text>
</comment>
<dbReference type="InterPro" id="IPR002068">
    <property type="entry name" value="A-crystallin/Hsp20_dom"/>
</dbReference>
<dbReference type="AlphaFoldDB" id="A0AAV8T485"/>
<dbReference type="Proteomes" id="UP001159364">
    <property type="component" value="Linkage Group LG06"/>
</dbReference>
<feature type="domain" description="SHSP" evidence="2">
    <location>
        <begin position="53"/>
        <end position="102"/>
    </location>
</feature>
<evidence type="ECO:0000259" key="2">
    <source>
        <dbReference type="Pfam" id="PF00011"/>
    </source>
</evidence>
<dbReference type="Pfam" id="PF00011">
    <property type="entry name" value="HSP20"/>
    <property type="match status" value="1"/>
</dbReference>
<evidence type="ECO:0000313" key="3">
    <source>
        <dbReference type="EMBL" id="KAJ8761139.1"/>
    </source>
</evidence>
<accession>A0AAV8T485</accession>
<keyword evidence="1" id="KW-0346">Stress response</keyword>
<dbReference type="InterPro" id="IPR008978">
    <property type="entry name" value="HSP20-like_chaperone"/>
</dbReference>